<dbReference type="InterPro" id="IPR014746">
    <property type="entry name" value="Gln_synth/guanido_kin_cat_dom"/>
</dbReference>
<reference evidence="8 9" key="1">
    <citation type="submission" date="2017-01" db="EMBL/GenBank/DDBJ databases">
        <title>Complete Genome Sequence of Paenalcaligenes hominis, Isolated from a paraplegic Patient with neurogenic bladder.</title>
        <authorList>
            <person name="Mukhopadhyay R."/>
            <person name="Joaquin J."/>
            <person name="Hogue R."/>
            <person name="Kilaru A."/>
            <person name="Jospin G."/>
            <person name="Mars K."/>
            <person name="Eisen J.A."/>
            <person name="Chaturvedi V."/>
        </authorList>
    </citation>
    <scope>NUCLEOTIDE SEQUENCE [LARGE SCALE GENOMIC DNA]</scope>
    <source>
        <strain evidence="8 9">15S00501</strain>
    </source>
</reference>
<evidence type="ECO:0000256" key="2">
    <source>
        <dbReference type="ARBA" id="ARBA00022741"/>
    </source>
</evidence>
<feature type="domain" description="GS beta-grasp" evidence="6">
    <location>
        <begin position="29"/>
        <end position="131"/>
    </location>
</feature>
<evidence type="ECO:0000259" key="7">
    <source>
        <dbReference type="PROSITE" id="PS51987"/>
    </source>
</evidence>
<evidence type="ECO:0000259" key="6">
    <source>
        <dbReference type="PROSITE" id="PS51986"/>
    </source>
</evidence>
<dbReference type="PANTHER" id="PTHR43785">
    <property type="entry name" value="GAMMA-GLUTAMYLPUTRESCINE SYNTHETASE"/>
    <property type="match status" value="1"/>
</dbReference>
<dbReference type="PANTHER" id="PTHR43785:SF12">
    <property type="entry name" value="TYPE-1 GLUTAMINE SYNTHETASE 2"/>
    <property type="match status" value="1"/>
</dbReference>
<dbReference type="EMBL" id="CP019697">
    <property type="protein sequence ID" value="AQS50498.1"/>
    <property type="molecule type" value="Genomic_DNA"/>
</dbReference>
<dbReference type="PROSITE" id="PS51987">
    <property type="entry name" value="GS_CATALYTIC"/>
    <property type="match status" value="1"/>
</dbReference>
<dbReference type="KEGG" id="phn:PAEH1_01180"/>
<dbReference type="PROSITE" id="PS51986">
    <property type="entry name" value="GS_BETA_GRASP"/>
    <property type="match status" value="1"/>
</dbReference>
<keyword evidence="3" id="KW-0067">ATP-binding</keyword>
<dbReference type="GO" id="GO:0004356">
    <property type="term" value="F:glutamine synthetase activity"/>
    <property type="evidence" value="ECO:0007669"/>
    <property type="project" value="InterPro"/>
</dbReference>
<comment type="similarity">
    <text evidence="4 5">Belongs to the glutamine synthetase family.</text>
</comment>
<dbReference type="Pfam" id="PF00120">
    <property type="entry name" value="Gln-synt_C"/>
    <property type="match status" value="1"/>
</dbReference>
<protein>
    <submittedName>
        <fullName evidence="8">Glutamine synthetase</fullName>
    </submittedName>
</protein>
<evidence type="ECO:0000256" key="1">
    <source>
        <dbReference type="ARBA" id="ARBA00022598"/>
    </source>
</evidence>
<keyword evidence="1" id="KW-0436">Ligase</keyword>
<proteinExistence type="inferred from homology"/>
<dbReference type="Gene3D" id="3.30.590.10">
    <property type="entry name" value="Glutamine synthetase/guanido kinase, catalytic domain"/>
    <property type="match status" value="1"/>
</dbReference>
<gene>
    <name evidence="8" type="ORF">PAEH1_01180</name>
</gene>
<evidence type="ECO:0000256" key="4">
    <source>
        <dbReference type="PROSITE-ProRule" id="PRU01330"/>
    </source>
</evidence>
<name>A0A1U9JXK0_9BURK</name>
<dbReference type="SUPFAM" id="SSF55931">
    <property type="entry name" value="Glutamine synthetase/guanido kinase"/>
    <property type="match status" value="1"/>
</dbReference>
<dbReference type="GO" id="GO:0006542">
    <property type="term" value="P:glutamine biosynthetic process"/>
    <property type="evidence" value="ECO:0007669"/>
    <property type="project" value="InterPro"/>
</dbReference>
<dbReference type="InterPro" id="IPR008147">
    <property type="entry name" value="Gln_synt_N"/>
</dbReference>
<accession>A0A1U9JXK0</accession>
<organism evidence="8 9">
    <name type="scientific">Paenalcaligenes hominis</name>
    <dbReference type="NCBI Taxonomy" id="643674"/>
    <lineage>
        <taxon>Bacteria</taxon>
        <taxon>Pseudomonadati</taxon>
        <taxon>Pseudomonadota</taxon>
        <taxon>Betaproteobacteria</taxon>
        <taxon>Burkholderiales</taxon>
        <taxon>Alcaligenaceae</taxon>
        <taxon>Paenalcaligenes</taxon>
    </lineage>
</organism>
<evidence type="ECO:0000256" key="3">
    <source>
        <dbReference type="ARBA" id="ARBA00022840"/>
    </source>
</evidence>
<dbReference type="Gene3D" id="3.10.20.70">
    <property type="entry name" value="Glutamine synthetase, N-terminal domain"/>
    <property type="match status" value="1"/>
</dbReference>
<dbReference type="AlphaFoldDB" id="A0A1U9JXK0"/>
<dbReference type="SMART" id="SM01230">
    <property type="entry name" value="Gln-synt_C"/>
    <property type="match status" value="1"/>
</dbReference>
<feature type="domain" description="GS catalytic" evidence="7">
    <location>
        <begin position="138"/>
        <end position="480"/>
    </location>
</feature>
<evidence type="ECO:0000256" key="5">
    <source>
        <dbReference type="RuleBase" id="RU000384"/>
    </source>
</evidence>
<evidence type="ECO:0000313" key="8">
    <source>
        <dbReference type="EMBL" id="AQS50498.1"/>
    </source>
</evidence>
<dbReference type="GO" id="GO:0005524">
    <property type="term" value="F:ATP binding"/>
    <property type="evidence" value="ECO:0007669"/>
    <property type="project" value="UniProtKB-KW"/>
</dbReference>
<dbReference type="OrthoDB" id="9807095at2"/>
<dbReference type="InterPro" id="IPR008146">
    <property type="entry name" value="Gln_synth_cat_dom"/>
</dbReference>
<evidence type="ECO:0000313" key="9">
    <source>
        <dbReference type="Proteomes" id="UP000189369"/>
    </source>
</evidence>
<dbReference type="STRING" id="643674.PAEH1_01180"/>
<dbReference type="InterPro" id="IPR036651">
    <property type="entry name" value="Gln_synt_N_sf"/>
</dbReference>
<sequence length="480" mass="53345">MSAFVERHHLWTPEQVDAAHVLKKRFESGEFDTVRFSFPDQHGILRGKTVVAEAAYEAMQSGVNLTTTLLAKDTSHLTVFPVFTTGNGGFEFEGMGGASDFTIVADPLSFKSLPWAPRTGWLLCDAYMPTGQASPLSTRHLLRNAVAQAKASGYEMLAGLEVEFHVFKMLDPKMGLDQSGQPGEAPEVALLTHGYQYLTEHRFDQVDDLMQLIRTQLQALGLPLRTLEVEFGPSQFEITFAPTPALEAADMMILVRSAIKQLCRRQGLHATFMCRPKIPNVMSSGWHLHQSLKCIKTGKNAFMPTEKGDVLSPVGTHYLAGLLRHATATAAFATPTINGYRRYRPFSLAPDRASWAHDNRAAMLRVLGGVGQEASRIENRIGEPAANPYLYMASQLFSGMNGIQHQWQPGPSADTPYTCENKALPRSLADALDALRADPLLCDKFGQGFINYYCFIKEAELSRFNLTVSEWEQKEYFNLF</sequence>
<dbReference type="Proteomes" id="UP000189369">
    <property type="component" value="Chromosome"/>
</dbReference>
<dbReference type="SUPFAM" id="SSF54368">
    <property type="entry name" value="Glutamine synthetase, N-terminal domain"/>
    <property type="match status" value="1"/>
</dbReference>
<keyword evidence="2" id="KW-0547">Nucleotide-binding</keyword>